<proteinExistence type="predicted"/>
<reference evidence="1 2" key="1">
    <citation type="submission" date="2021-01" db="EMBL/GenBank/DDBJ databases">
        <title>Adiantum capillus-veneris genome.</title>
        <authorList>
            <person name="Fang Y."/>
            <person name="Liao Q."/>
        </authorList>
    </citation>
    <scope>NUCLEOTIDE SEQUENCE [LARGE SCALE GENOMIC DNA]</scope>
    <source>
        <strain evidence="1">H3</strain>
        <tissue evidence="1">Leaf</tissue>
    </source>
</reference>
<sequence>MGSLAKWNLASNEDDDVSICVCSRRSEESNLCCKVEVLMLSDQSMGTVIDDLHLEGWCFDFHRTADVLIWTYSKLNLERAICTFVALHDFQANSYCYQMEQNHKHIHPDEDSNLVGTYSKLNLERRYK</sequence>
<keyword evidence="2" id="KW-1185">Reference proteome</keyword>
<protein>
    <submittedName>
        <fullName evidence="1">Uncharacterized protein</fullName>
    </submittedName>
</protein>
<evidence type="ECO:0000313" key="1">
    <source>
        <dbReference type="EMBL" id="KAI5079891.1"/>
    </source>
</evidence>
<dbReference type="Proteomes" id="UP000886520">
    <property type="component" value="Chromosome 5"/>
</dbReference>
<dbReference type="AlphaFoldDB" id="A0A9D4V4Z4"/>
<gene>
    <name evidence="1" type="ORF">GOP47_0005370</name>
</gene>
<accession>A0A9D4V4Z4</accession>
<dbReference type="EMBL" id="JABFUD020000005">
    <property type="protein sequence ID" value="KAI5079891.1"/>
    <property type="molecule type" value="Genomic_DNA"/>
</dbReference>
<name>A0A9D4V4Z4_ADICA</name>
<comment type="caution">
    <text evidence="1">The sequence shown here is derived from an EMBL/GenBank/DDBJ whole genome shotgun (WGS) entry which is preliminary data.</text>
</comment>
<organism evidence="1 2">
    <name type="scientific">Adiantum capillus-veneris</name>
    <name type="common">Maidenhair fern</name>
    <dbReference type="NCBI Taxonomy" id="13818"/>
    <lineage>
        <taxon>Eukaryota</taxon>
        <taxon>Viridiplantae</taxon>
        <taxon>Streptophyta</taxon>
        <taxon>Embryophyta</taxon>
        <taxon>Tracheophyta</taxon>
        <taxon>Polypodiopsida</taxon>
        <taxon>Polypodiidae</taxon>
        <taxon>Polypodiales</taxon>
        <taxon>Pteridineae</taxon>
        <taxon>Pteridaceae</taxon>
        <taxon>Vittarioideae</taxon>
        <taxon>Adiantum</taxon>
    </lineage>
</organism>
<evidence type="ECO:0000313" key="2">
    <source>
        <dbReference type="Proteomes" id="UP000886520"/>
    </source>
</evidence>